<keyword evidence="3" id="KW-1185">Reference proteome</keyword>
<keyword evidence="1" id="KW-1003">Cell membrane</keyword>
<comment type="pathway">
    <text evidence="1">Bacterial outer membrane biogenesis; LPS core biosynthesis.</text>
</comment>
<comment type="caution">
    <text evidence="2">The sequence shown here is derived from an EMBL/GenBank/DDBJ whole genome shotgun (WGS) entry which is preliminary data.</text>
</comment>
<comment type="subcellular location">
    <subcellularLocation>
        <location evidence="1">Cell membrane</location>
    </subcellularLocation>
</comment>
<comment type="similarity">
    <text evidence="1">Belongs to the glycosyltransferase group 1 family.</text>
</comment>
<keyword evidence="1" id="KW-0448">Lipopolysaccharide biosynthesis</keyword>
<keyword evidence="1" id="KW-0808">Transferase</keyword>
<dbReference type="EC" id="2.4.99.12" evidence="1"/>
<gene>
    <name evidence="2" type="ORF">GCM10016455_26660</name>
</gene>
<accession>A0ABQ3J6E7</accession>
<dbReference type="EMBL" id="BNCH01000006">
    <property type="protein sequence ID" value="GHF03989.1"/>
    <property type="molecule type" value="Genomic_DNA"/>
</dbReference>
<evidence type="ECO:0000313" key="3">
    <source>
        <dbReference type="Proteomes" id="UP000609802"/>
    </source>
</evidence>
<proteinExistence type="inferred from homology"/>
<evidence type="ECO:0000313" key="2">
    <source>
        <dbReference type="EMBL" id="GHF03989.1"/>
    </source>
</evidence>
<name>A0ABQ3J6E7_9RHOB</name>
<sequence length="248" mass="27561">MGIKNIAVTGELRFDQPVPKHHLAAANELKASAGFANRKAIALSSAVAEEEELHFSYMKHMLERVEDTETRPLFIYVPREPERFSGLTQSLNSYGLRACARSDWLDADLSEKESLALDDIDVIVGNSLGEMFFYLALSDMVVVGRSFHPRGSHNVIEPLLLGKPVVVGPYTWNIEYPSVEAIEAGILTQCETIEELETFTLDFLADRWDARKFSYATRDFLQTHAGATEKCIAALPILLNNVAPEGTS</sequence>
<dbReference type="Gene3D" id="3.40.50.2000">
    <property type="entry name" value="Glycogen Phosphorylase B"/>
    <property type="match status" value="1"/>
</dbReference>
<comment type="function">
    <text evidence="1">Involved in lipopolysaccharide (LPS) biosynthesis. Catalyzes the transfer of 3-deoxy-D-manno-octulosonate (Kdo) residue(s) from CMP-Kdo to lipid IV(A), the tetraacyldisaccharide-1,4'-bisphosphate precursor of lipid A.</text>
</comment>
<dbReference type="PANTHER" id="PTHR42755">
    <property type="entry name" value="3-DEOXY-MANNO-OCTULOSONATE CYTIDYLYLTRANSFERASE"/>
    <property type="match status" value="1"/>
</dbReference>
<reference evidence="3" key="1">
    <citation type="journal article" date="2019" name="Int. J. Syst. Evol. Microbiol.">
        <title>The Global Catalogue of Microorganisms (GCM) 10K type strain sequencing project: providing services to taxonomists for standard genome sequencing and annotation.</title>
        <authorList>
            <consortium name="The Broad Institute Genomics Platform"/>
            <consortium name="The Broad Institute Genome Sequencing Center for Infectious Disease"/>
            <person name="Wu L."/>
            <person name="Ma J."/>
        </authorList>
    </citation>
    <scope>NUCLEOTIDE SEQUENCE [LARGE SCALE GENOMIC DNA]</scope>
    <source>
        <strain evidence="3">KCTC 42443</strain>
    </source>
</reference>
<comment type="catalytic activity">
    <reaction evidence="1">
        <text>lipid IVA (E. coli) + CMP-3-deoxy-beta-D-manno-octulosonate = alpha-Kdo-(2-&gt;6)-lipid IVA (E. coli) + CMP + H(+)</text>
        <dbReference type="Rhea" id="RHEA:28066"/>
        <dbReference type="ChEBI" id="CHEBI:15378"/>
        <dbReference type="ChEBI" id="CHEBI:58603"/>
        <dbReference type="ChEBI" id="CHEBI:60364"/>
        <dbReference type="ChEBI" id="CHEBI:60377"/>
        <dbReference type="ChEBI" id="CHEBI:85987"/>
        <dbReference type="EC" id="2.4.99.12"/>
    </reaction>
</comment>
<dbReference type="InterPro" id="IPR039901">
    <property type="entry name" value="Kdotransferase"/>
</dbReference>
<protein>
    <recommendedName>
        <fullName evidence="1">3-deoxy-D-manno-octulosonic acid transferase</fullName>
        <shortName evidence="1">Kdo transferase</shortName>
        <ecNumber evidence="1">2.4.99.12</ecNumber>
    </recommendedName>
    <alternativeName>
        <fullName evidence="1">Lipid IV(A) 3-deoxy-D-manno-octulosonic acid transferase</fullName>
    </alternativeName>
</protein>
<dbReference type="PANTHER" id="PTHR42755:SF1">
    <property type="entry name" value="3-DEOXY-D-MANNO-OCTULOSONIC ACID TRANSFERASE, MITOCHONDRIAL-RELATED"/>
    <property type="match status" value="1"/>
</dbReference>
<organism evidence="2 3">
    <name type="scientific">Aliiroseovarius zhejiangensis</name>
    <dbReference type="NCBI Taxonomy" id="1632025"/>
    <lineage>
        <taxon>Bacteria</taxon>
        <taxon>Pseudomonadati</taxon>
        <taxon>Pseudomonadota</taxon>
        <taxon>Alphaproteobacteria</taxon>
        <taxon>Rhodobacterales</taxon>
        <taxon>Paracoccaceae</taxon>
        <taxon>Aliiroseovarius</taxon>
    </lineage>
</organism>
<evidence type="ECO:0000256" key="1">
    <source>
        <dbReference type="RuleBase" id="RU365103"/>
    </source>
</evidence>
<keyword evidence="1" id="KW-0472">Membrane</keyword>
<dbReference type="Proteomes" id="UP000609802">
    <property type="component" value="Unassembled WGS sequence"/>
</dbReference>
<dbReference type="SUPFAM" id="SSF53756">
    <property type="entry name" value="UDP-Glycosyltransferase/glycogen phosphorylase"/>
    <property type="match status" value="1"/>
</dbReference>